<dbReference type="Pfam" id="PF01464">
    <property type="entry name" value="SLT"/>
    <property type="match status" value="1"/>
</dbReference>
<sequence length="192" mass="20721">MKLPLKLLSGAMVTLAAFTFDAKAQQAGGCERQIQSAARKYGIPEGILYSVGLTETGRKGSLSAYALNVEGKAYFASSLQEALALFAQAKNAGATLIDLGCMQINHHYHGEEFASVQDMFDPAKNVEYAALFLKRLHDRHETWTMAVARYHAGPNNNPAQQQYVCRVIANLVATGFGKWTPNASAFCAGSAT</sequence>
<name>A0A444LFY3_9HYPH</name>
<dbReference type="OrthoDB" id="5945995at2"/>
<dbReference type="InterPro" id="IPR008258">
    <property type="entry name" value="Transglycosylase_SLT_dom_1"/>
</dbReference>
<dbReference type="EMBL" id="SBIP01000003">
    <property type="protein sequence ID" value="RWX77021.1"/>
    <property type="molecule type" value="Genomic_DNA"/>
</dbReference>
<dbReference type="Proteomes" id="UP000287687">
    <property type="component" value="Unassembled WGS sequence"/>
</dbReference>
<evidence type="ECO:0000259" key="2">
    <source>
        <dbReference type="Pfam" id="PF01464"/>
    </source>
</evidence>
<dbReference type="CDD" id="cd13400">
    <property type="entry name" value="LT_IagB-like"/>
    <property type="match status" value="1"/>
</dbReference>
<dbReference type="Gene3D" id="1.10.530.10">
    <property type="match status" value="1"/>
</dbReference>
<dbReference type="InterPro" id="IPR023346">
    <property type="entry name" value="Lysozyme-like_dom_sf"/>
</dbReference>
<feature type="domain" description="Transglycosylase SLT" evidence="2">
    <location>
        <begin position="34"/>
        <end position="162"/>
    </location>
</feature>
<gene>
    <name evidence="3" type="ORF">EPK99_15275</name>
</gene>
<organism evidence="3 4">
    <name type="scientific">Neorhizobium lilium</name>
    <dbReference type="NCBI Taxonomy" id="2503024"/>
    <lineage>
        <taxon>Bacteria</taxon>
        <taxon>Pseudomonadati</taxon>
        <taxon>Pseudomonadota</taxon>
        <taxon>Alphaproteobacteria</taxon>
        <taxon>Hyphomicrobiales</taxon>
        <taxon>Rhizobiaceae</taxon>
        <taxon>Rhizobium/Agrobacterium group</taxon>
        <taxon>Neorhizobium</taxon>
    </lineage>
</organism>
<protein>
    <submittedName>
        <fullName evidence="3">Lytic transglycosylase domain-containing protein</fullName>
    </submittedName>
</protein>
<evidence type="ECO:0000313" key="3">
    <source>
        <dbReference type="EMBL" id="RWX77021.1"/>
    </source>
</evidence>
<dbReference type="AlphaFoldDB" id="A0A444LFY3"/>
<dbReference type="RefSeq" id="WP_128443935.1">
    <property type="nucleotide sequence ID" value="NZ_SBIP01000003.1"/>
</dbReference>
<evidence type="ECO:0000313" key="4">
    <source>
        <dbReference type="Proteomes" id="UP000287687"/>
    </source>
</evidence>
<proteinExistence type="inferred from homology"/>
<comment type="caution">
    <text evidence="3">The sequence shown here is derived from an EMBL/GenBank/DDBJ whole genome shotgun (WGS) entry which is preliminary data.</text>
</comment>
<comment type="similarity">
    <text evidence="1">Belongs to the virb1 family.</text>
</comment>
<evidence type="ECO:0000256" key="1">
    <source>
        <dbReference type="ARBA" id="ARBA00009387"/>
    </source>
</evidence>
<keyword evidence="4" id="KW-1185">Reference proteome</keyword>
<reference evidence="3 4" key="1">
    <citation type="submission" date="2019-01" db="EMBL/GenBank/DDBJ databases">
        <title>The draft genome of Rhizobium sp. 24NR.</title>
        <authorList>
            <person name="Liu L."/>
            <person name="Liang L."/>
            <person name="Shi S."/>
            <person name="Xu L."/>
            <person name="Wang X."/>
            <person name="Li L."/>
            <person name="Zhang X."/>
        </authorList>
    </citation>
    <scope>NUCLEOTIDE SEQUENCE [LARGE SCALE GENOMIC DNA]</scope>
    <source>
        <strain evidence="3 4">24NR</strain>
    </source>
</reference>
<accession>A0A444LFY3</accession>
<dbReference type="SUPFAM" id="SSF53955">
    <property type="entry name" value="Lysozyme-like"/>
    <property type="match status" value="1"/>
</dbReference>